<gene>
    <name evidence="1" type="ORF">NPIL_672031</name>
</gene>
<organism evidence="1 2">
    <name type="scientific">Nephila pilipes</name>
    <name type="common">Giant wood spider</name>
    <name type="synonym">Nephila maculata</name>
    <dbReference type="NCBI Taxonomy" id="299642"/>
    <lineage>
        <taxon>Eukaryota</taxon>
        <taxon>Metazoa</taxon>
        <taxon>Ecdysozoa</taxon>
        <taxon>Arthropoda</taxon>
        <taxon>Chelicerata</taxon>
        <taxon>Arachnida</taxon>
        <taxon>Araneae</taxon>
        <taxon>Araneomorphae</taxon>
        <taxon>Entelegynae</taxon>
        <taxon>Araneoidea</taxon>
        <taxon>Nephilidae</taxon>
        <taxon>Nephila</taxon>
    </lineage>
</organism>
<reference evidence="1" key="1">
    <citation type="submission" date="2020-08" db="EMBL/GenBank/DDBJ databases">
        <title>Multicomponent nature underlies the extraordinary mechanical properties of spider dragline silk.</title>
        <authorList>
            <person name="Kono N."/>
            <person name="Nakamura H."/>
            <person name="Mori M."/>
            <person name="Yoshida Y."/>
            <person name="Ohtoshi R."/>
            <person name="Malay A.D."/>
            <person name="Moran D.A.P."/>
            <person name="Tomita M."/>
            <person name="Numata K."/>
            <person name="Arakawa K."/>
        </authorList>
    </citation>
    <scope>NUCLEOTIDE SEQUENCE</scope>
</reference>
<protein>
    <submittedName>
        <fullName evidence="1">Uncharacterized protein</fullName>
    </submittedName>
</protein>
<dbReference type="Proteomes" id="UP000887013">
    <property type="component" value="Unassembled WGS sequence"/>
</dbReference>
<dbReference type="AlphaFoldDB" id="A0A8X6NSS1"/>
<evidence type="ECO:0000313" key="2">
    <source>
        <dbReference type="Proteomes" id="UP000887013"/>
    </source>
</evidence>
<dbReference type="EMBL" id="BMAW01013113">
    <property type="protein sequence ID" value="GFT32107.1"/>
    <property type="molecule type" value="Genomic_DNA"/>
</dbReference>
<evidence type="ECO:0000313" key="1">
    <source>
        <dbReference type="EMBL" id="GFT32107.1"/>
    </source>
</evidence>
<comment type="caution">
    <text evidence="1">The sequence shown here is derived from an EMBL/GenBank/DDBJ whole genome shotgun (WGS) entry which is preliminary data.</text>
</comment>
<proteinExistence type="predicted"/>
<accession>A0A8X6NSS1</accession>
<name>A0A8X6NSS1_NEPPI</name>
<sequence length="103" mass="12169">MRALAPRGLICERRVLRGILPLPPSNFKDMGSLCFVGNQWTVMSDEMILFSTYFVMHHQWFSSWWTEIMNLDQYPDSNFLFMDKSQIAAYFTSRLVVEFQGKF</sequence>
<keyword evidence="2" id="KW-1185">Reference proteome</keyword>